<dbReference type="EMBL" id="MH182513">
    <property type="protein sequence ID" value="AWA44741.1"/>
    <property type="molecule type" value="Genomic_DNA"/>
</dbReference>
<organism evidence="2">
    <name type="scientific">Saccharum spontaneum</name>
    <name type="common">Wild sugarcane</name>
    <dbReference type="NCBI Taxonomy" id="62335"/>
    <lineage>
        <taxon>Eukaryota</taxon>
        <taxon>Viridiplantae</taxon>
        <taxon>Streptophyta</taxon>
        <taxon>Embryophyta</taxon>
        <taxon>Tracheophyta</taxon>
        <taxon>Spermatophyta</taxon>
        <taxon>Magnoliopsida</taxon>
        <taxon>Liliopsida</taxon>
        <taxon>Poales</taxon>
        <taxon>Poaceae</taxon>
        <taxon>PACMAD clade</taxon>
        <taxon>Panicoideae</taxon>
        <taxon>Andropogonodae</taxon>
        <taxon>Andropogoneae</taxon>
        <taxon>Saccharinae</taxon>
        <taxon>Saccharum</taxon>
        <taxon>Saccharum officinarum species complex</taxon>
    </lineage>
</organism>
<dbReference type="AlphaFoldDB" id="A0A678TPX7"/>
<feature type="region of interest" description="Disordered" evidence="1">
    <location>
        <begin position="200"/>
        <end position="223"/>
    </location>
</feature>
<evidence type="ECO:0000256" key="1">
    <source>
        <dbReference type="SAM" id="MobiDB-lite"/>
    </source>
</evidence>
<feature type="region of interest" description="Disordered" evidence="1">
    <location>
        <begin position="1"/>
        <end position="21"/>
    </location>
</feature>
<reference evidence="2" key="1">
    <citation type="submission" date="2018-04" db="EMBL/GenBank/DDBJ databases">
        <title>Comparative Analysis of Homologous Sequences of Saccharum officinarum and Saccharum spontaneum Reveals Independent Polyploidization Events.</title>
        <authorList>
            <person name="Sharma A."/>
            <person name="Song J."/>
            <person name="Lin Q."/>
            <person name="Singh R."/>
            <person name="Ramos N."/>
            <person name="Wang K."/>
            <person name="Zhang J."/>
            <person name="Ming R."/>
            <person name="Yu Q."/>
        </authorList>
    </citation>
    <scope>NUCLEOTIDE SEQUENCE</scope>
</reference>
<sequence length="238" mass="26856">MKSMSGENLLPPPRRQQQPHPATTLVIMSRWMTSSKTLWTTMVAVGGDEDAAVMDPQGAELMEEIANRHDEDDILFGSPRWMENFKEMKQAAIDPLYNGCPKHWTALRFNLQMLMLKAQHGLTDTGFNDFMSVLFDILPEGNKVPANTNRVKKLIRPVVMKLRKFDACTNHCILYRGEQYEKLESCPHCDTSRYKRNAGCRVDTSDEGPTSGGPNKKKRTGIHAEERTCAVDVVPACD</sequence>
<protein>
    <submittedName>
        <fullName evidence="2">UPI0001A89096 related cluster</fullName>
    </submittedName>
</protein>
<evidence type="ECO:0000313" key="2">
    <source>
        <dbReference type="EMBL" id="AWA44741.1"/>
    </source>
</evidence>
<gene>
    <name evidence="2" type="ORF">SS49P13_000003</name>
</gene>
<proteinExistence type="predicted"/>
<accession>A0A678TPX7</accession>
<name>A0A678TPX7_SACSP</name>
<dbReference type="PANTHER" id="PTHR10775">
    <property type="entry name" value="OS08G0208400 PROTEIN"/>
    <property type="match status" value="1"/>
</dbReference>
<dbReference type="PANTHER" id="PTHR10775:SF189">
    <property type="entry name" value="OS03G0380600 PROTEIN"/>
    <property type="match status" value="1"/>
</dbReference>